<dbReference type="InterPro" id="IPR011009">
    <property type="entry name" value="Kinase-like_dom_sf"/>
</dbReference>
<sequence length="300" mass="32072">MWRPEDGWEPLPGGRGTSTGGVWLDPAGETPTVVKRLLAPVPGDPAELSDPTHPAWWKRPAVVALRGLVDSTAGVRGVPVRDVAEDPEGITMRFAYAAGETLPGLFLASRLGAFAGNAVPDVPWLARDQLRSRLARVEWRGGWRTLSRTSIADAADRLWNRRGTLLARLDALPQVLQHGDPVPANFTSRVDDAVLALDWGSLGTGPVGGDLGYVALTVPASLEVLLDAYLEALPPGAARAEDALLGARVTAVYTALNRAEWALARVADGEGALAGKFRHPSVLPHLRTLQRQFAHLEALL</sequence>
<dbReference type="AlphaFoldDB" id="A0A6P0HJB0"/>
<proteinExistence type="predicted"/>
<keyword evidence="2" id="KW-0808">Transferase</keyword>
<evidence type="ECO:0000313" key="3">
    <source>
        <dbReference type="Proteomes" id="UP000468687"/>
    </source>
</evidence>
<dbReference type="Proteomes" id="UP000468687">
    <property type="component" value="Unassembled WGS sequence"/>
</dbReference>
<dbReference type="RefSeq" id="WP_163771895.1">
    <property type="nucleotide sequence ID" value="NZ_JAAGXA010000005.1"/>
</dbReference>
<keyword evidence="3" id="KW-1185">Reference proteome</keyword>
<comment type="caution">
    <text evidence="2">The sequence shown here is derived from an EMBL/GenBank/DDBJ whole genome shotgun (WGS) entry which is preliminary data.</text>
</comment>
<organism evidence="2 3">
    <name type="scientific">Nocardioides zeae</name>
    <dbReference type="NCBI Taxonomy" id="1457234"/>
    <lineage>
        <taxon>Bacteria</taxon>
        <taxon>Bacillati</taxon>
        <taxon>Actinomycetota</taxon>
        <taxon>Actinomycetes</taxon>
        <taxon>Propionibacteriales</taxon>
        <taxon>Nocardioidaceae</taxon>
        <taxon>Nocardioides</taxon>
    </lineage>
</organism>
<name>A0A6P0HJB0_9ACTN</name>
<dbReference type="Gene3D" id="3.90.1200.10">
    <property type="match status" value="1"/>
</dbReference>
<reference evidence="2 3" key="1">
    <citation type="journal article" date="2014" name="Int. J. Syst. Evol. Microbiol.">
        <title>Nocardioides zeae sp. nov., isolated from the stem of Zea mays.</title>
        <authorList>
            <person name="Glaeser S.P."/>
            <person name="McInroy J.A."/>
            <person name="Busse H.J."/>
            <person name="Kampfer P."/>
        </authorList>
    </citation>
    <scope>NUCLEOTIDE SEQUENCE [LARGE SCALE GENOMIC DNA]</scope>
    <source>
        <strain evidence="2 3">JCM 30728</strain>
    </source>
</reference>
<gene>
    <name evidence="2" type="ORF">G3T38_08670</name>
</gene>
<evidence type="ECO:0000256" key="1">
    <source>
        <dbReference type="SAM" id="MobiDB-lite"/>
    </source>
</evidence>
<evidence type="ECO:0000313" key="2">
    <source>
        <dbReference type="EMBL" id="NEN78350.1"/>
    </source>
</evidence>
<accession>A0A6P0HJB0</accession>
<protein>
    <submittedName>
        <fullName evidence="2">Phosphotransferase</fullName>
    </submittedName>
</protein>
<feature type="region of interest" description="Disordered" evidence="1">
    <location>
        <begin position="1"/>
        <end position="25"/>
    </location>
</feature>
<dbReference type="EMBL" id="JAAGXA010000005">
    <property type="protein sequence ID" value="NEN78350.1"/>
    <property type="molecule type" value="Genomic_DNA"/>
</dbReference>
<dbReference type="SUPFAM" id="SSF56112">
    <property type="entry name" value="Protein kinase-like (PK-like)"/>
    <property type="match status" value="1"/>
</dbReference>
<dbReference type="GO" id="GO:0016740">
    <property type="term" value="F:transferase activity"/>
    <property type="evidence" value="ECO:0007669"/>
    <property type="project" value="UniProtKB-KW"/>
</dbReference>